<keyword evidence="6" id="KW-0234">DNA repair</keyword>
<dbReference type="SMART" id="SM00898">
    <property type="entry name" value="Fapy_DNA_glyco"/>
    <property type="match status" value="1"/>
</dbReference>
<dbReference type="Pfam" id="PF06831">
    <property type="entry name" value="H2TH"/>
    <property type="match status" value="1"/>
</dbReference>
<evidence type="ECO:0000256" key="3">
    <source>
        <dbReference type="ARBA" id="ARBA00022763"/>
    </source>
</evidence>
<dbReference type="EMBL" id="MN738878">
    <property type="protein sequence ID" value="QHT29515.1"/>
    <property type="molecule type" value="Genomic_DNA"/>
</dbReference>
<reference evidence="11" key="1">
    <citation type="journal article" date="2020" name="Nature">
        <title>Giant virus diversity and host interactions through global metagenomics.</title>
        <authorList>
            <person name="Schulz F."/>
            <person name="Roux S."/>
            <person name="Paez-Espino D."/>
            <person name="Jungbluth S."/>
            <person name="Walsh D.A."/>
            <person name="Denef V.J."/>
            <person name="McMahon K.D."/>
            <person name="Konstantinidis K.T."/>
            <person name="Eloe-Fadrosh E.A."/>
            <person name="Kyrpides N.C."/>
            <person name="Woyke T."/>
        </authorList>
    </citation>
    <scope>NUCLEOTIDE SEQUENCE</scope>
    <source>
        <strain evidence="11">GVMAG-M-3300005589-24</strain>
    </source>
</reference>
<dbReference type="Gene3D" id="3.20.190.10">
    <property type="entry name" value="MutM-like, N-terminal"/>
    <property type="match status" value="1"/>
</dbReference>
<evidence type="ECO:0000256" key="8">
    <source>
        <dbReference type="ARBA" id="ARBA00023268"/>
    </source>
</evidence>
<sequence length="265" mass="31260">MPESAEVKLTAEYLASTLENKIITDWCFLSGQYEHNCPQGFEEFHNALPLIVEQVSCKGKLIFFILHNEYTRFYILHSLRMTGRWQEEQDMYCRWYIEIENKKRIWFRNPRCLATLHFTKNEPTFRQTLSKLGPDILTDEFDLATWKQLITKHRNKNITAFLMDQSIISGCGNYIKAEVLYYAKVSPLRKVNSLTENEAAKIFEGLRIIPRTAYNYKGLSIRDYADPNGKKGYQEFHLKIYNQSHAERTKTTDGRTTYWDPNVQK</sequence>
<dbReference type="GO" id="GO:0008270">
    <property type="term" value="F:zinc ion binding"/>
    <property type="evidence" value="ECO:0007669"/>
    <property type="project" value="InterPro"/>
</dbReference>
<evidence type="ECO:0000259" key="10">
    <source>
        <dbReference type="PROSITE" id="PS51068"/>
    </source>
</evidence>
<dbReference type="PANTHER" id="PTHR22993">
    <property type="entry name" value="FORMAMIDOPYRIMIDINE-DNA GLYCOSYLASE"/>
    <property type="match status" value="1"/>
</dbReference>
<evidence type="ECO:0000256" key="5">
    <source>
        <dbReference type="ARBA" id="ARBA00023125"/>
    </source>
</evidence>
<dbReference type="GO" id="GO:0003684">
    <property type="term" value="F:damaged DNA binding"/>
    <property type="evidence" value="ECO:0007669"/>
    <property type="project" value="InterPro"/>
</dbReference>
<dbReference type="PROSITE" id="PS51068">
    <property type="entry name" value="FPG_CAT"/>
    <property type="match status" value="1"/>
</dbReference>
<protein>
    <recommendedName>
        <fullName evidence="10">Formamidopyrimidine-DNA glycosylase catalytic domain-containing protein</fullName>
    </recommendedName>
</protein>
<dbReference type="PANTHER" id="PTHR22993:SF9">
    <property type="entry name" value="FORMAMIDOPYRIMIDINE-DNA GLYCOSYLASE"/>
    <property type="match status" value="1"/>
</dbReference>
<dbReference type="InterPro" id="IPR010979">
    <property type="entry name" value="Ribosomal_uS13-like_H2TH"/>
</dbReference>
<evidence type="ECO:0000313" key="11">
    <source>
        <dbReference type="EMBL" id="QHT29515.1"/>
    </source>
</evidence>
<dbReference type="Pfam" id="PF01149">
    <property type="entry name" value="Fapy_DNA_glyco"/>
    <property type="match status" value="1"/>
</dbReference>
<evidence type="ECO:0000256" key="4">
    <source>
        <dbReference type="ARBA" id="ARBA00022801"/>
    </source>
</evidence>
<dbReference type="GO" id="GO:0016829">
    <property type="term" value="F:lyase activity"/>
    <property type="evidence" value="ECO:0007669"/>
    <property type="project" value="UniProtKB-KW"/>
</dbReference>
<dbReference type="GO" id="GO:0003906">
    <property type="term" value="F:DNA-(apurinic or apyrimidinic site) endonuclease activity"/>
    <property type="evidence" value="ECO:0007669"/>
    <property type="project" value="InterPro"/>
</dbReference>
<dbReference type="SUPFAM" id="SSF46946">
    <property type="entry name" value="S13-like H2TH domain"/>
    <property type="match status" value="1"/>
</dbReference>
<dbReference type="Gene3D" id="1.10.8.50">
    <property type="match status" value="1"/>
</dbReference>
<evidence type="ECO:0000256" key="6">
    <source>
        <dbReference type="ARBA" id="ARBA00023204"/>
    </source>
</evidence>
<keyword evidence="3" id="KW-0227">DNA damage</keyword>
<dbReference type="InterPro" id="IPR012319">
    <property type="entry name" value="FPG_cat"/>
</dbReference>
<dbReference type="InterPro" id="IPR035937">
    <property type="entry name" value="FPG_N"/>
</dbReference>
<dbReference type="AlphaFoldDB" id="A0A6C0EQD2"/>
<keyword evidence="4" id="KW-0378">Hydrolase</keyword>
<dbReference type="SMART" id="SM01232">
    <property type="entry name" value="H2TH"/>
    <property type="match status" value="1"/>
</dbReference>
<organism evidence="11">
    <name type="scientific">viral metagenome</name>
    <dbReference type="NCBI Taxonomy" id="1070528"/>
    <lineage>
        <taxon>unclassified sequences</taxon>
        <taxon>metagenomes</taxon>
        <taxon>organismal metagenomes</taxon>
    </lineage>
</organism>
<dbReference type="GO" id="GO:0006284">
    <property type="term" value="P:base-excision repair"/>
    <property type="evidence" value="ECO:0007669"/>
    <property type="project" value="InterPro"/>
</dbReference>
<dbReference type="SUPFAM" id="SSF81624">
    <property type="entry name" value="N-terminal domain of MutM-like DNA repair proteins"/>
    <property type="match status" value="1"/>
</dbReference>
<proteinExistence type="inferred from homology"/>
<name>A0A6C0EQD2_9ZZZZ</name>
<keyword evidence="7" id="KW-0456">Lyase</keyword>
<keyword evidence="8" id="KW-0511">Multifunctional enzyme</keyword>
<dbReference type="InterPro" id="IPR015886">
    <property type="entry name" value="H2TH_FPG"/>
</dbReference>
<comment type="catalytic activity">
    <reaction evidence="1">
        <text>Hydrolysis of DNA containing ring-opened 7-methylguanine residues, releasing 2,6-diamino-4-hydroxy-5-(N-methyl)formamidopyrimidine.</text>
        <dbReference type="EC" id="3.2.2.23"/>
    </reaction>
</comment>
<evidence type="ECO:0000256" key="2">
    <source>
        <dbReference type="ARBA" id="ARBA00009409"/>
    </source>
</evidence>
<evidence type="ECO:0000256" key="7">
    <source>
        <dbReference type="ARBA" id="ARBA00023239"/>
    </source>
</evidence>
<evidence type="ECO:0000256" key="1">
    <source>
        <dbReference type="ARBA" id="ARBA00001668"/>
    </source>
</evidence>
<feature type="domain" description="Formamidopyrimidine-DNA glycosylase catalytic" evidence="10">
    <location>
        <begin position="2"/>
        <end position="114"/>
    </location>
</feature>
<accession>A0A6C0EQD2</accession>
<comment type="similarity">
    <text evidence="2">Belongs to the FPG family.</text>
</comment>
<keyword evidence="9" id="KW-0326">Glycosidase</keyword>
<evidence type="ECO:0000256" key="9">
    <source>
        <dbReference type="ARBA" id="ARBA00023295"/>
    </source>
</evidence>
<keyword evidence="5" id="KW-0238">DNA-binding</keyword>
<dbReference type="GO" id="GO:0034039">
    <property type="term" value="F:8-oxo-7,8-dihydroguanine DNA N-glycosylase activity"/>
    <property type="evidence" value="ECO:0007669"/>
    <property type="project" value="TreeGrafter"/>
</dbReference>